<dbReference type="OrthoDB" id="836802at2"/>
<dbReference type="RefSeq" id="WP_014774172.1">
    <property type="nucleotide sequence ID" value="NC_018010.1"/>
</dbReference>
<evidence type="ECO:0000313" key="1">
    <source>
        <dbReference type="EMBL" id="AFL86238.1"/>
    </source>
</evidence>
<organism evidence="1 2">
    <name type="scientific">Belliella baltica (strain DSM 15883 / CIP 108006 / LMG 21964 / BA134)</name>
    <dbReference type="NCBI Taxonomy" id="866536"/>
    <lineage>
        <taxon>Bacteria</taxon>
        <taxon>Pseudomonadati</taxon>
        <taxon>Bacteroidota</taxon>
        <taxon>Cytophagia</taxon>
        <taxon>Cytophagales</taxon>
        <taxon>Cyclobacteriaceae</taxon>
        <taxon>Belliella</taxon>
    </lineage>
</organism>
<dbReference type="STRING" id="866536.Belba_3755"/>
<dbReference type="KEGG" id="bbd:Belba_3755"/>
<dbReference type="AlphaFoldDB" id="I3ZAH0"/>
<dbReference type="EMBL" id="CP003281">
    <property type="protein sequence ID" value="AFL86238.1"/>
    <property type="molecule type" value="Genomic_DNA"/>
</dbReference>
<dbReference type="Proteomes" id="UP000006050">
    <property type="component" value="Chromosome"/>
</dbReference>
<evidence type="ECO:0000313" key="2">
    <source>
        <dbReference type="Proteomes" id="UP000006050"/>
    </source>
</evidence>
<reference evidence="2" key="1">
    <citation type="submission" date="2012-06" db="EMBL/GenBank/DDBJ databases">
        <title>The complete genome of Belliella baltica DSM 15883.</title>
        <authorList>
            <person name="Lucas S."/>
            <person name="Copeland A."/>
            <person name="Lapidus A."/>
            <person name="Goodwin L."/>
            <person name="Pitluck S."/>
            <person name="Peters L."/>
            <person name="Mikhailova N."/>
            <person name="Davenport K."/>
            <person name="Kyrpides N."/>
            <person name="Mavromatis K."/>
            <person name="Pagani I."/>
            <person name="Ivanova N."/>
            <person name="Ovchinnikova G."/>
            <person name="Zeytun A."/>
            <person name="Detter J.C."/>
            <person name="Han C."/>
            <person name="Land M."/>
            <person name="Hauser L."/>
            <person name="Markowitz V."/>
            <person name="Cheng J.-F."/>
            <person name="Hugenholtz P."/>
            <person name="Woyke T."/>
            <person name="Wu D."/>
            <person name="Tindall B."/>
            <person name="Pomrenke H."/>
            <person name="Brambilla E."/>
            <person name="Klenk H.-P."/>
            <person name="Eisen J.A."/>
        </authorList>
    </citation>
    <scope>NUCLEOTIDE SEQUENCE [LARGE SCALE GENOMIC DNA]</scope>
    <source>
        <strain evidence="2">DSM 15883 / CIP 108006 / LMG 21964 / BA134</strain>
    </source>
</reference>
<gene>
    <name evidence="1" type="ordered locus">Belba_3755</name>
</gene>
<dbReference type="HOGENOM" id="CLU_659984_0_0_10"/>
<accession>I3ZAH0</accession>
<keyword evidence="2" id="KW-1185">Reference proteome</keyword>
<proteinExistence type="predicted"/>
<evidence type="ECO:0008006" key="3">
    <source>
        <dbReference type="Google" id="ProtNLM"/>
    </source>
</evidence>
<sequence length="416" mass="48011">MIKNYALFSLLFLLGLLICNVAQGQKEIPSKDILYLKDGTQKIGNIIFKNKEKFDEILLLSEDRVMTKYSSVEVDSFLLENNEKYISKYLSNTTISQELNFVQLLFKGEFDLLKSDGIFYLEKQDGQILELSQTDIANTSLTNKSNVKNKKYIGIISVLLSDECRNALQKDLQKIQLKDDNLVEFLTKYHLCKETNSQSFTDNRPNFLLNFYGQVGMSYNNFHIEQFGIFPISFEIEKPIVPVFSGGIRLDSFRKYPRLSMDLMLAFSTQKNIVRTFYENNVYAYTGANNYNLNSIEFQWYVNYTFYKSEKIDFYGGVGPKSKFNFFESTVSTWEQRRTTNNATEYFENQFFDMPKTNIGIGLKLGAILVKSSKSRITVEASFNFASNAGQTIIPHTSMLNHTSQTFLIGYSFRKP</sequence>
<name>I3ZAH0_BELBD</name>
<protein>
    <recommendedName>
        <fullName evidence="3">Outer membrane protein beta-barrel domain-containing protein</fullName>
    </recommendedName>
</protein>